<proteinExistence type="predicted"/>
<dbReference type="AlphaFoldDB" id="A0A6N3F8V5"/>
<organism evidence="1">
    <name type="scientific">Clostridium paraputrificum</name>
    <dbReference type="NCBI Taxonomy" id="29363"/>
    <lineage>
        <taxon>Bacteria</taxon>
        <taxon>Bacillati</taxon>
        <taxon>Bacillota</taxon>
        <taxon>Clostridia</taxon>
        <taxon>Eubacteriales</taxon>
        <taxon>Clostridiaceae</taxon>
        <taxon>Clostridium</taxon>
    </lineage>
</organism>
<accession>A0A6N3F8V5</accession>
<protein>
    <submittedName>
        <fullName evidence="1">Uncharacterized protein</fullName>
    </submittedName>
</protein>
<gene>
    <name evidence="1" type="ORF">CPLFYP93_02442</name>
</gene>
<dbReference type="RefSeq" id="WP_156561806.1">
    <property type="nucleotide sequence ID" value="NZ_CACRTV010000057.1"/>
</dbReference>
<name>A0A6N3F8V5_9CLOT</name>
<reference evidence="1" key="1">
    <citation type="submission" date="2019-11" db="EMBL/GenBank/DDBJ databases">
        <authorList>
            <person name="Feng L."/>
        </authorList>
    </citation>
    <scope>NUCLEOTIDE SEQUENCE</scope>
    <source>
        <strain evidence="1">CParaputrificumLFYP93</strain>
    </source>
</reference>
<evidence type="ECO:0000313" key="1">
    <source>
        <dbReference type="EMBL" id="VYU48435.1"/>
    </source>
</evidence>
<sequence length="148" mass="17280">MDNKEIVDNARALSKVQNSRMYEIFRWIKYLLITELQLSVSTIYPKDGAGVYIYGNPPIRILARLECDTMIIHVENLDNLSEVRDVILITLASIYSKGKYTNIVALLVKHDNNEELIKVLQERELIPYDDDYYMGIISNHDYQLQIIR</sequence>
<dbReference type="EMBL" id="CACRTV010000057">
    <property type="protein sequence ID" value="VYU48435.1"/>
    <property type="molecule type" value="Genomic_DNA"/>
</dbReference>